<dbReference type="AlphaFoldDB" id="A0A4V3JXP3"/>
<feature type="domain" description="Quercetin 2,3-dioxygenase C-terminal cupin" evidence="5">
    <location>
        <begin position="148"/>
        <end position="232"/>
    </location>
</feature>
<reference evidence="6" key="1">
    <citation type="journal article" date="2019" name="PLoS Negl. Trop. Dis.">
        <title>Revisiting the worldwide diversity of Leptospira species in the environment.</title>
        <authorList>
            <person name="Vincent A.T."/>
            <person name="Schiettekatte O."/>
            <person name="Bourhy P."/>
            <person name="Veyrier F.J."/>
            <person name="Picardeau M."/>
        </authorList>
    </citation>
    <scope>NUCLEOTIDE SEQUENCE [LARGE SCALE GENOMIC DNA]</scope>
    <source>
        <strain evidence="6">201400974</strain>
    </source>
</reference>
<dbReference type="Gene3D" id="2.60.120.10">
    <property type="entry name" value="Jelly Rolls"/>
    <property type="match status" value="2"/>
</dbReference>
<keyword evidence="2" id="KW-0479">Metal-binding</keyword>
<dbReference type="Pfam" id="PF02678">
    <property type="entry name" value="Pirin"/>
    <property type="match status" value="1"/>
</dbReference>
<dbReference type="InterPro" id="IPR014710">
    <property type="entry name" value="RmlC-like_jellyroll"/>
</dbReference>
<dbReference type="SUPFAM" id="SSF51182">
    <property type="entry name" value="RmlC-like cupins"/>
    <property type="match status" value="1"/>
</dbReference>
<dbReference type="RefSeq" id="WP_135762529.1">
    <property type="nucleotide sequence ID" value="NZ_RQHV01000002.1"/>
</dbReference>
<dbReference type="PANTHER" id="PTHR43212:SF3">
    <property type="entry name" value="QUERCETIN 2,3-DIOXYGENASE"/>
    <property type="match status" value="1"/>
</dbReference>
<dbReference type="Proteomes" id="UP000298264">
    <property type="component" value="Unassembled WGS sequence"/>
</dbReference>
<feature type="domain" description="Pirin N-terminal" evidence="4">
    <location>
        <begin position="13"/>
        <end position="120"/>
    </location>
</feature>
<comment type="cofactor">
    <cofactor evidence="2">
        <name>Fe cation</name>
        <dbReference type="ChEBI" id="CHEBI:24875"/>
    </cofactor>
    <text evidence="2">Binds 1 Fe cation per subunit.</text>
</comment>
<evidence type="ECO:0000256" key="2">
    <source>
        <dbReference type="PIRSR" id="PIRSR006232-1"/>
    </source>
</evidence>
<organism evidence="6 7">
    <name type="scientific">Leptospira ilyithenensis</name>
    <dbReference type="NCBI Taxonomy" id="2484901"/>
    <lineage>
        <taxon>Bacteria</taxon>
        <taxon>Pseudomonadati</taxon>
        <taxon>Spirochaetota</taxon>
        <taxon>Spirochaetia</taxon>
        <taxon>Leptospirales</taxon>
        <taxon>Leptospiraceae</taxon>
        <taxon>Leptospira</taxon>
    </lineage>
</organism>
<dbReference type="InterPro" id="IPR012093">
    <property type="entry name" value="Pirin"/>
</dbReference>
<dbReference type="InterPro" id="IPR041602">
    <property type="entry name" value="Quercetinase_C"/>
</dbReference>
<accession>A0A4V3JXP3</accession>
<dbReference type="CDD" id="cd02910">
    <property type="entry name" value="cupin_Yhhw_N"/>
    <property type="match status" value="1"/>
</dbReference>
<sequence length="235" mass="26691">MKQILHLGKERGHANFGWLDSYHSFSFGNYFHPEKIQFGALRVLNDDTVESGMGFGTHPHDNMEIVSIPLSGELAHKDSTGTNGVIQTGEVQIMSAGSGIRHSEFNHSLKDKVNFLQIWILPKERNISPRYEQKAFAKEGKLNSFQTIVSPNHSGAVWINQEAHFSLTILEEGKELDYELKNPNHGLYVFLINGKLNAENQSLEKRDAVGFWETKQVHFKAEKESEFLVIEVPMR</sequence>
<name>A0A4V3JXP3_9LEPT</name>
<evidence type="ECO:0000259" key="4">
    <source>
        <dbReference type="Pfam" id="PF02678"/>
    </source>
</evidence>
<dbReference type="EMBL" id="RQHV01000002">
    <property type="protein sequence ID" value="TGN14579.1"/>
    <property type="molecule type" value="Genomic_DNA"/>
</dbReference>
<keyword evidence="2" id="KW-0408">Iron</keyword>
<dbReference type="InterPro" id="IPR011051">
    <property type="entry name" value="RmlC_Cupin_sf"/>
</dbReference>
<comment type="similarity">
    <text evidence="1 3">Belongs to the pirin family.</text>
</comment>
<dbReference type="InterPro" id="IPR003829">
    <property type="entry name" value="Pirin_N_dom"/>
</dbReference>
<evidence type="ECO:0000256" key="1">
    <source>
        <dbReference type="ARBA" id="ARBA00008416"/>
    </source>
</evidence>
<feature type="binding site" evidence="2">
    <location>
        <position position="102"/>
    </location>
    <ligand>
        <name>Fe cation</name>
        <dbReference type="ChEBI" id="CHEBI:24875"/>
    </ligand>
</feature>
<evidence type="ECO:0000256" key="3">
    <source>
        <dbReference type="RuleBase" id="RU003457"/>
    </source>
</evidence>
<protein>
    <submittedName>
        <fullName evidence="6">Pirin family protein</fullName>
    </submittedName>
</protein>
<feature type="binding site" evidence="2">
    <location>
        <position position="58"/>
    </location>
    <ligand>
        <name>Fe cation</name>
        <dbReference type="ChEBI" id="CHEBI:24875"/>
    </ligand>
</feature>
<proteinExistence type="inferred from homology"/>
<dbReference type="PIRSF" id="PIRSF006232">
    <property type="entry name" value="Pirin"/>
    <property type="match status" value="1"/>
</dbReference>
<feature type="binding site" evidence="2">
    <location>
        <position position="60"/>
    </location>
    <ligand>
        <name>Fe cation</name>
        <dbReference type="ChEBI" id="CHEBI:24875"/>
    </ligand>
</feature>
<gene>
    <name evidence="6" type="ORF">EHS11_00895</name>
</gene>
<dbReference type="Pfam" id="PF17954">
    <property type="entry name" value="Pirin_C_2"/>
    <property type="match status" value="1"/>
</dbReference>
<evidence type="ECO:0000313" key="7">
    <source>
        <dbReference type="Proteomes" id="UP000298264"/>
    </source>
</evidence>
<comment type="caution">
    <text evidence="6">The sequence shown here is derived from an EMBL/GenBank/DDBJ whole genome shotgun (WGS) entry which is preliminary data.</text>
</comment>
<dbReference type="GO" id="GO:0046872">
    <property type="term" value="F:metal ion binding"/>
    <property type="evidence" value="ECO:0007669"/>
    <property type="project" value="UniProtKB-KW"/>
</dbReference>
<evidence type="ECO:0000313" key="6">
    <source>
        <dbReference type="EMBL" id="TGN14579.1"/>
    </source>
</evidence>
<dbReference type="OrthoDB" id="321327at2"/>
<feature type="binding site" evidence="2">
    <location>
        <position position="104"/>
    </location>
    <ligand>
        <name>Fe cation</name>
        <dbReference type="ChEBI" id="CHEBI:24875"/>
    </ligand>
</feature>
<dbReference type="PANTHER" id="PTHR43212">
    <property type="entry name" value="QUERCETIN 2,3-DIOXYGENASE"/>
    <property type="match status" value="1"/>
</dbReference>
<evidence type="ECO:0000259" key="5">
    <source>
        <dbReference type="Pfam" id="PF17954"/>
    </source>
</evidence>
<keyword evidence="7" id="KW-1185">Reference proteome</keyword>